<evidence type="ECO:0000256" key="2">
    <source>
        <dbReference type="SAM" id="Phobius"/>
    </source>
</evidence>
<feature type="compositionally biased region" description="Acidic residues" evidence="1">
    <location>
        <begin position="236"/>
        <end position="245"/>
    </location>
</feature>
<dbReference type="Proteomes" id="UP000479190">
    <property type="component" value="Unassembled WGS sequence"/>
</dbReference>
<organism evidence="3 4">
    <name type="scientific">Trichogramma brassicae</name>
    <dbReference type="NCBI Taxonomy" id="86971"/>
    <lineage>
        <taxon>Eukaryota</taxon>
        <taxon>Metazoa</taxon>
        <taxon>Ecdysozoa</taxon>
        <taxon>Arthropoda</taxon>
        <taxon>Hexapoda</taxon>
        <taxon>Insecta</taxon>
        <taxon>Pterygota</taxon>
        <taxon>Neoptera</taxon>
        <taxon>Endopterygota</taxon>
        <taxon>Hymenoptera</taxon>
        <taxon>Apocrita</taxon>
        <taxon>Proctotrupomorpha</taxon>
        <taxon>Chalcidoidea</taxon>
        <taxon>Trichogrammatidae</taxon>
        <taxon>Trichogramma</taxon>
    </lineage>
</organism>
<accession>A0A6H5IRC1</accession>
<dbReference type="AlphaFoldDB" id="A0A6H5IRC1"/>
<gene>
    <name evidence="3" type="ORF">TBRA_LOCUS9079</name>
</gene>
<sequence length="245" mass="27395">MFKMGLLKSCSFLNLRQGTILIAILQLVLSTVMLNMLILGQIHEACIQDLIARDTEDVLEREALEEITSKHINSQRMEQAHHNANEPAVAHDPVDDGDDDDGRRPVHLPVPARGRPDPRVRRPQRVQLHRSLPARRHGLRLLLHVVRRLQLVSRSRRQEGRRDPRGARHRRYLLLVHVVDGSDQEDAQGLLRAADEAAQTTDDAAATLPSAAAAAQPAGCRSSRRAAAAPGRMSPDDDDQDNRRR</sequence>
<keyword evidence="2" id="KW-1133">Transmembrane helix</keyword>
<keyword evidence="2" id="KW-0812">Transmembrane</keyword>
<dbReference type="EMBL" id="CADCXV010000847">
    <property type="protein sequence ID" value="CAB0037243.1"/>
    <property type="molecule type" value="Genomic_DNA"/>
</dbReference>
<protein>
    <submittedName>
        <fullName evidence="3">Uncharacterized protein</fullName>
    </submittedName>
</protein>
<feature type="compositionally biased region" description="Basic residues" evidence="1">
    <location>
        <begin position="121"/>
        <end position="132"/>
    </location>
</feature>
<keyword evidence="4" id="KW-1185">Reference proteome</keyword>
<keyword evidence="2" id="KW-0472">Membrane</keyword>
<dbReference type="OrthoDB" id="8197395at2759"/>
<feature type="region of interest" description="Disordered" evidence="1">
    <location>
        <begin position="70"/>
        <end position="132"/>
    </location>
</feature>
<feature type="transmembrane region" description="Helical" evidence="2">
    <location>
        <begin position="20"/>
        <end position="40"/>
    </location>
</feature>
<proteinExistence type="predicted"/>
<evidence type="ECO:0000313" key="4">
    <source>
        <dbReference type="Proteomes" id="UP000479190"/>
    </source>
</evidence>
<evidence type="ECO:0000313" key="3">
    <source>
        <dbReference type="EMBL" id="CAB0037243.1"/>
    </source>
</evidence>
<feature type="region of interest" description="Disordered" evidence="1">
    <location>
        <begin position="201"/>
        <end position="245"/>
    </location>
</feature>
<evidence type="ECO:0000256" key="1">
    <source>
        <dbReference type="SAM" id="MobiDB-lite"/>
    </source>
</evidence>
<feature type="compositionally biased region" description="Low complexity" evidence="1">
    <location>
        <begin position="201"/>
        <end position="232"/>
    </location>
</feature>
<name>A0A6H5IRC1_9HYME</name>
<reference evidence="3 4" key="1">
    <citation type="submission" date="2020-02" db="EMBL/GenBank/DDBJ databases">
        <authorList>
            <person name="Ferguson B K."/>
        </authorList>
    </citation>
    <scope>NUCLEOTIDE SEQUENCE [LARGE SCALE GENOMIC DNA]</scope>
</reference>